<accession>A0A284VQ54</accession>
<dbReference type="PROSITE" id="PS51379">
    <property type="entry name" value="4FE4S_FER_2"/>
    <property type="match status" value="1"/>
</dbReference>
<dbReference type="Proteomes" id="UP000218615">
    <property type="component" value="Unassembled WGS sequence"/>
</dbReference>
<organism evidence="2 3">
    <name type="scientific">Candidatus Methanoperedens nitratireducens</name>
    <dbReference type="NCBI Taxonomy" id="1392998"/>
    <lineage>
        <taxon>Archaea</taxon>
        <taxon>Methanobacteriati</taxon>
        <taxon>Methanobacteriota</taxon>
        <taxon>Stenosarchaea group</taxon>
        <taxon>Methanomicrobia</taxon>
        <taxon>Methanosarcinales</taxon>
        <taxon>ANME-2 cluster</taxon>
        <taxon>Candidatus Methanoperedentaceae</taxon>
        <taxon>Candidatus Methanoperedens</taxon>
    </lineage>
</organism>
<dbReference type="Pfam" id="PF12838">
    <property type="entry name" value="Fer4_7"/>
    <property type="match status" value="1"/>
</dbReference>
<evidence type="ECO:0000259" key="1">
    <source>
        <dbReference type="PROSITE" id="PS51379"/>
    </source>
</evidence>
<dbReference type="Gene3D" id="3.30.70.20">
    <property type="match status" value="1"/>
</dbReference>
<proteinExistence type="predicted"/>
<dbReference type="EMBL" id="FZMP01000179">
    <property type="protein sequence ID" value="SNQ61430.1"/>
    <property type="molecule type" value="Genomic_DNA"/>
</dbReference>
<dbReference type="PROSITE" id="PS00198">
    <property type="entry name" value="4FE4S_FER_1"/>
    <property type="match status" value="1"/>
</dbReference>
<feature type="domain" description="4Fe-4S ferredoxin-type" evidence="1">
    <location>
        <begin position="183"/>
        <end position="212"/>
    </location>
</feature>
<name>A0A284VQ54_9EURY</name>
<protein>
    <submittedName>
        <fullName evidence="2">4Fe-4S ferredoxin iron-sulfur binding domain protein</fullName>
    </submittedName>
</protein>
<keyword evidence="3" id="KW-1185">Reference proteome</keyword>
<dbReference type="STRING" id="1392998.ANME2D_00885"/>
<dbReference type="GO" id="GO:0016491">
    <property type="term" value="F:oxidoreductase activity"/>
    <property type="evidence" value="ECO:0007669"/>
    <property type="project" value="UniProtKB-ARBA"/>
</dbReference>
<gene>
    <name evidence="2" type="ORF">MNV_340020</name>
</gene>
<reference evidence="3" key="1">
    <citation type="submission" date="2017-06" db="EMBL/GenBank/DDBJ databases">
        <authorList>
            <person name="Cremers G."/>
        </authorList>
    </citation>
    <scope>NUCLEOTIDE SEQUENCE [LARGE SCALE GENOMIC DNA]</scope>
</reference>
<dbReference type="Pfam" id="PF04015">
    <property type="entry name" value="DUF362"/>
    <property type="match status" value="1"/>
</dbReference>
<dbReference type="InterPro" id="IPR007160">
    <property type="entry name" value="DUF362"/>
</dbReference>
<dbReference type="RefSeq" id="WP_096206120.1">
    <property type="nucleotide sequence ID" value="NZ_FZMP01000179.1"/>
</dbReference>
<evidence type="ECO:0000313" key="3">
    <source>
        <dbReference type="Proteomes" id="UP000218615"/>
    </source>
</evidence>
<dbReference type="InterPro" id="IPR017896">
    <property type="entry name" value="4Fe4S_Fe-S-bd"/>
</dbReference>
<evidence type="ECO:0000313" key="2">
    <source>
        <dbReference type="EMBL" id="SNQ61430.1"/>
    </source>
</evidence>
<dbReference type="OrthoDB" id="5583at2157"/>
<dbReference type="AlphaFoldDB" id="A0A284VQ54"/>
<dbReference type="InterPro" id="IPR017900">
    <property type="entry name" value="4Fe4S_Fe_S_CS"/>
</dbReference>
<dbReference type="SUPFAM" id="SSF54862">
    <property type="entry name" value="4Fe-4S ferredoxins"/>
    <property type="match status" value="1"/>
</dbReference>
<sequence length="347" mass="37102">MSKVIFKDAKITRPQDAQPEQIKRIFPHISPVRKGDIVAVKIHPGEYGNTTHVRPVVVRTVVDLVIEAGGIPFVTDTTTLYRGMKLNAANMVKGAAMNGFTHASMNAPFIVADGMRGNDGREIELNGEALGSITVASAIAEADSMIVVSHGKGHPASGFGGAVKHLGMGCLDRAGKIKVHEVGKPSIDPEKCVQCGECVEICPWGAITPPDIDPVKCCGELSCADACSQEAIIPPPLASEKMQKRLGEAAFGPVKALKGRIGYINWVYDLTPGCDCFNFSGERFVEDIGILAGCDPVALDSATIDLINERLKPEGRSINTVWGVDPRVHIEAAEKIGCGSREYEIFQ</sequence>